<keyword evidence="5" id="KW-0808">Transferase</keyword>
<dbReference type="GO" id="GO:0016301">
    <property type="term" value="F:kinase activity"/>
    <property type="evidence" value="ECO:0007669"/>
    <property type="project" value="UniProtKB-KW"/>
</dbReference>
<dbReference type="PROSITE" id="PS51063">
    <property type="entry name" value="HTH_CRP_2"/>
    <property type="match status" value="1"/>
</dbReference>
<dbReference type="EMBL" id="FOFG01000011">
    <property type="protein sequence ID" value="SER11165.1"/>
    <property type="molecule type" value="Genomic_DNA"/>
</dbReference>
<dbReference type="SUPFAM" id="SSF51206">
    <property type="entry name" value="cAMP-binding domain-like"/>
    <property type="match status" value="1"/>
</dbReference>
<gene>
    <name evidence="5" type="ORF">SAMN05216548_111105</name>
</gene>
<dbReference type="InterPro" id="IPR014710">
    <property type="entry name" value="RmlC-like_jellyroll"/>
</dbReference>
<dbReference type="SMART" id="SM00419">
    <property type="entry name" value="HTH_CRP"/>
    <property type="match status" value="1"/>
</dbReference>
<dbReference type="PANTHER" id="PTHR24567">
    <property type="entry name" value="CRP FAMILY TRANSCRIPTIONAL REGULATORY PROTEIN"/>
    <property type="match status" value="1"/>
</dbReference>
<dbReference type="AlphaFoldDB" id="A0A1H9LJ67"/>
<dbReference type="RefSeq" id="WP_092497822.1">
    <property type="nucleotide sequence ID" value="NZ_FOFG01000011.1"/>
</dbReference>
<dbReference type="GO" id="GO:0003677">
    <property type="term" value="F:DNA binding"/>
    <property type="evidence" value="ECO:0007669"/>
    <property type="project" value="UniProtKB-KW"/>
</dbReference>
<keyword evidence="3" id="KW-0804">Transcription</keyword>
<dbReference type="Proteomes" id="UP000199647">
    <property type="component" value="Unassembled WGS sequence"/>
</dbReference>
<evidence type="ECO:0000259" key="4">
    <source>
        <dbReference type="PROSITE" id="PS51063"/>
    </source>
</evidence>
<keyword evidence="2" id="KW-0238">DNA-binding</keyword>
<sequence>MRAGDTQLAVAEAAESSAPLRKLRQHSRISPQSASILEGLLRNVRAVGAKTPLFMEGDPPDSCAVILKGFAASEKTLDDGRRQIIAIHLPGAFPDMQSVGLSTLDLTLVTLSPCVVARIPHARIRGLMHEEPELFEALWRDMMIDIAVMRQWVVNLGRRTAYERLAHLFCELRVRYRDAGLIEGRALELPMTQAEFGDAIGLSPVHVNRVLKDLRAERLITLTGRNLVIEDWDGLTNAAGFTDGYLYLHEKGPTRNGSNEGAAQRGGG</sequence>
<dbReference type="PANTHER" id="PTHR24567:SF68">
    <property type="entry name" value="DNA-BINDING TRANSCRIPTIONAL DUAL REGULATOR CRP"/>
    <property type="match status" value="1"/>
</dbReference>
<dbReference type="CDD" id="cd00038">
    <property type="entry name" value="CAP_ED"/>
    <property type="match status" value="1"/>
</dbReference>
<dbReference type="InterPro" id="IPR050397">
    <property type="entry name" value="Env_Response_Regulators"/>
</dbReference>
<dbReference type="Pfam" id="PF13545">
    <property type="entry name" value="HTH_Crp_2"/>
    <property type="match status" value="1"/>
</dbReference>
<keyword evidence="6" id="KW-1185">Reference proteome</keyword>
<dbReference type="OrthoDB" id="7584044at2"/>
<keyword evidence="5" id="KW-0418">Kinase</keyword>
<dbReference type="InterPro" id="IPR018490">
    <property type="entry name" value="cNMP-bd_dom_sf"/>
</dbReference>
<dbReference type="InterPro" id="IPR036388">
    <property type="entry name" value="WH-like_DNA-bd_sf"/>
</dbReference>
<dbReference type="STRING" id="1855383.SAMN05216548_111105"/>
<evidence type="ECO:0000256" key="3">
    <source>
        <dbReference type="ARBA" id="ARBA00023163"/>
    </source>
</evidence>
<dbReference type="GO" id="GO:0003700">
    <property type="term" value="F:DNA-binding transcription factor activity"/>
    <property type="evidence" value="ECO:0007669"/>
    <property type="project" value="TreeGrafter"/>
</dbReference>
<dbReference type="Gene3D" id="1.10.10.10">
    <property type="entry name" value="Winged helix-like DNA-binding domain superfamily/Winged helix DNA-binding domain"/>
    <property type="match status" value="1"/>
</dbReference>
<dbReference type="SMART" id="SM00100">
    <property type="entry name" value="cNMP"/>
    <property type="match status" value="1"/>
</dbReference>
<dbReference type="SUPFAM" id="SSF46785">
    <property type="entry name" value="Winged helix' DNA-binding domain"/>
    <property type="match status" value="1"/>
</dbReference>
<feature type="domain" description="HTH crp-type" evidence="4">
    <location>
        <begin position="159"/>
        <end position="233"/>
    </location>
</feature>
<evidence type="ECO:0000313" key="5">
    <source>
        <dbReference type="EMBL" id="SER11165.1"/>
    </source>
</evidence>
<dbReference type="GO" id="GO:0005829">
    <property type="term" value="C:cytosol"/>
    <property type="evidence" value="ECO:0007669"/>
    <property type="project" value="TreeGrafter"/>
</dbReference>
<evidence type="ECO:0000313" key="6">
    <source>
        <dbReference type="Proteomes" id="UP000199647"/>
    </source>
</evidence>
<reference evidence="5 6" key="1">
    <citation type="submission" date="2016-10" db="EMBL/GenBank/DDBJ databases">
        <authorList>
            <person name="de Groot N.N."/>
        </authorList>
    </citation>
    <scope>NUCLEOTIDE SEQUENCE [LARGE SCALE GENOMIC DNA]</scope>
    <source>
        <strain evidence="5 6">A52C2</strain>
    </source>
</reference>
<dbReference type="Pfam" id="PF00027">
    <property type="entry name" value="cNMP_binding"/>
    <property type="match status" value="1"/>
</dbReference>
<evidence type="ECO:0000256" key="1">
    <source>
        <dbReference type="ARBA" id="ARBA00023015"/>
    </source>
</evidence>
<dbReference type="Gene3D" id="2.60.120.10">
    <property type="entry name" value="Jelly Rolls"/>
    <property type="match status" value="1"/>
</dbReference>
<dbReference type="InterPro" id="IPR000595">
    <property type="entry name" value="cNMP-bd_dom"/>
</dbReference>
<protein>
    <submittedName>
        <fullName evidence="5">cAMP-binding domain of CRP or a regulatory subunit of cAMP-dependent protein kinases</fullName>
    </submittedName>
</protein>
<name>A0A1H9LJ67_9HYPH</name>
<dbReference type="InterPro" id="IPR036390">
    <property type="entry name" value="WH_DNA-bd_sf"/>
</dbReference>
<dbReference type="InterPro" id="IPR012318">
    <property type="entry name" value="HTH_CRP"/>
</dbReference>
<evidence type="ECO:0000256" key="2">
    <source>
        <dbReference type="ARBA" id="ARBA00023125"/>
    </source>
</evidence>
<accession>A0A1H9LJ67</accession>
<organism evidence="5 6">
    <name type="scientific">Faunimonas pinastri</name>
    <dbReference type="NCBI Taxonomy" id="1855383"/>
    <lineage>
        <taxon>Bacteria</taxon>
        <taxon>Pseudomonadati</taxon>
        <taxon>Pseudomonadota</taxon>
        <taxon>Alphaproteobacteria</taxon>
        <taxon>Hyphomicrobiales</taxon>
        <taxon>Afifellaceae</taxon>
        <taxon>Faunimonas</taxon>
    </lineage>
</organism>
<proteinExistence type="predicted"/>
<keyword evidence="1" id="KW-0805">Transcription regulation</keyword>